<gene>
    <name evidence="14" type="primary">LOC113462805</name>
</gene>
<evidence type="ECO:0000256" key="7">
    <source>
        <dbReference type="SAM" id="Coils"/>
    </source>
</evidence>
<organism evidence="13 14">
    <name type="scientific">Phoenix dactylifera</name>
    <name type="common">Date palm</name>
    <dbReference type="NCBI Taxonomy" id="42345"/>
    <lineage>
        <taxon>Eukaryota</taxon>
        <taxon>Viridiplantae</taxon>
        <taxon>Streptophyta</taxon>
        <taxon>Embryophyta</taxon>
        <taxon>Tracheophyta</taxon>
        <taxon>Spermatophyta</taxon>
        <taxon>Magnoliopsida</taxon>
        <taxon>Liliopsida</taxon>
        <taxon>Arecaceae</taxon>
        <taxon>Coryphoideae</taxon>
        <taxon>Phoeniceae</taxon>
        <taxon>Phoenix</taxon>
    </lineage>
</organism>
<dbReference type="PANTHER" id="PTHR36766">
    <property type="entry name" value="PLANT BROAD-SPECTRUM MILDEW RESISTANCE PROTEIN RPW8"/>
    <property type="match status" value="1"/>
</dbReference>
<dbReference type="InterPro" id="IPR002182">
    <property type="entry name" value="NB-ARC"/>
</dbReference>
<keyword evidence="2" id="KW-0433">Leucine-rich repeat</keyword>
<feature type="domain" description="Disease resistance N-terminal" evidence="9">
    <location>
        <begin position="32"/>
        <end position="106"/>
    </location>
</feature>
<dbReference type="Pfam" id="PF18052">
    <property type="entry name" value="Rx_N"/>
    <property type="match status" value="2"/>
</dbReference>
<dbReference type="SMART" id="SM00369">
    <property type="entry name" value="LRR_TYP"/>
    <property type="match status" value="4"/>
</dbReference>
<dbReference type="Gene3D" id="3.80.10.10">
    <property type="entry name" value="Ribonuclease Inhibitor"/>
    <property type="match status" value="4"/>
</dbReference>
<feature type="domain" description="NB-ARC" evidence="8">
    <location>
        <begin position="1826"/>
        <end position="1995"/>
    </location>
</feature>
<dbReference type="InterPro" id="IPR012442">
    <property type="entry name" value="DUF1645_plant"/>
</dbReference>
<dbReference type="PRINTS" id="PR00364">
    <property type="entry name" value="DISEASERSIST"/>
</dbReference>
<feature type="coiled-coil region" evidence="7">
    <location>
        <begin position="1672"/>
        <end position="1699"/>
    </location>
</feature>
<dbReference type="InterPro" id="IPR027417">
    <property type="entry name" value="P-loop_NTPase"/>
</dbReference>
<feature type="domain" description="Disease resistance R13L4/SHOC-2-like LRR" evidence="11">
    <location>
        <begin position="2280"/>
        <end position="2413"/>
    </location>
</feature>
<sequence>MASAFLSSILSKTSQVLGFAQRSAVSPSSSSDPRSSVRKDLEKLERTLKRIQAVLHDAEEREIRDESVKLWLKELKEVAYEADDVLDEYQYEVLRAQVKGRASRKRKRVEGVDDGEEVSIPDGMGDRIRDIRERLNEILRDRERLRLKEEDGERRVLEVPYPTPTSHMVDESSIYGRERDKQEVIDLLFFEGVGNGVSVIPIVGKGGLGKTTIAQLVYKDPRVKQYFDLTGWVCVSDDFDVPRLTKAIIESLPGSSCDSTQLSKLQNSLKEKLKGKRVLLVLDDVWNEQQSRWESLRNPFLGAETVTIIMTCRNDSVAEIMQTVRPYHPRCLSPEQSWALFRHYAFGGRDPLQQPSLVDMGKQIVHKCSGLPLAVKSIGSLLRYMADEDSWMNVIQSEIWEVDEKNEILPALRLSYSRMPARLKPCFVYCSMFPKDYLFEKDELVRLWMAQGYIQTCGGRRSIEDIGTEYFIDLQRRSFFDFHHSKFFKMHDMMHDLAKSIAENECWAIVDKKLPGLPDEVRHLYVQVKEIFVKLLCSYNFSALRTLLIQYWYGDHIANAKIIKNLPLLRCLRTLQFCWKIKDEIPDLLGNLKHLRYLRISSDTIEKVPESIYVLYHLQILFLDCPNLAELPDGLGNLTNLHHLEFGSKKILCLPVGIRKLTKLQSFLGCYKLQGGIGRLKNLVNLKTLIISGLRNVVNIEDARDAGLKHKHKLQKLGLYWNAVGCINDPYHKEQYYRLLHLEAFSGGNKDVPMEEKWEEAMLEYLQPHANLKMLLIHGYGGSKFPEWVGNPFSFASLQEIYIKDCEKISSLPLYIHDDSLGKLDAPISKSMLERVHISDCRQLTFIAGLHHLHSLKDLKIYNCPQLRLLSDEELPSNLQYLHIEECQQLTSLPRMQNLTSSRRLIIQNCPQLQLLSNWLPSILRNPFFEECCYVGMQLLPRMQILTSPSRLIIHNCPQLRLLSEEGLPSNIQDLHIVECPQLILLLGMQNLTFLGKLIIRNCPQLRLLSEEGLPSNLQYLHIEECQQLTSLPGMQNLTSLEGLIIKKCPKLWITTEDRLSSMPKEVKIVDCPGLSNWCQIQRIECIEVASGNKLTISNTWENIMSGFDDLTSIEYLYFGNCWRFQMRRFHILVLEELTIWGCTDFPPLWYLPRLPSLRSLVIKDCPKIDYLPSSLFPSTLKSLVIDSCEDLRDLPLAEKNRDAFEELQLANCPKLELVRGLNFLFFPKILRIERCPQLWFPQDDRQPSIPPCVQIAADDCNMGQFLQLGLPSGCCSQSPVHNNTEPSFQRTDNSAVSPISDDATDCNMGQLLQLGFPSGCSSQSPVHNNAEPSWVQATSIFRFDFSTIVVVFVENAPSSPGRGGVAGDYFFSAPTSPMHFILSSAGGGGGRFPSDSPDASVAGSFEFEFSARFPSAAAFATGSMTSADELFLNGQIRPMKLCSHLQRPQVLALLLDLNEEEDDDDESERHPPEMAVRGRDLKLRSRSIRRRARSHSPLRNAPIQIQVQTSAADSSSLRLGRRCCRLLFFRQSSACRRDLGGGEGEIEGSIATGRPVFKENGGEAEADSLMNNTSTLQLREPRNRRPFMLFQCMGMNALVVCVLASSELFPAAIQGFYWRSLENNMSEQSKEETEVVQWRALFSLPSYRKTSQVLDRVHSLAVWPSSSSDPRRSVLKDLEKLERTLKRIQAVLHDAEEREIRDESAVKLWLKELKEVAYEADDVLDEYQYEVLRAQVEGRASGRKRKRVEGDDEEEVSGSLSTIVVSIPDGMGDRIRDIRERFDEISQDRERLRLREQDGERRVLEAPYPAPTNHMVDESSIYGREHDKQEVIDLLFSEGVGNGVSVIPIVGKGGLGKTTIAQLVYNDPKVEQYFNLTGWVCVSDDFDVPRLTKAIIESLPGSSCDSTQLSKLQDTLKEKLKGKTVLLVLDDVWNEQQSRWESLRNPFVGAETVTIIMTCRNDSVAEIMQTVRPYHPLCLSAEQSWALFRHYAFGGRDPVQQPSLVDMDKQIVEKCSGLPLVVKSIGSLLRYTADEDSWMDVIQSDIWEVDEKNEILPALRLSYSRMPARLKPCFVYCSMFPKDYLFEKDELVRLWMVQGYIQTCGSRSIEDIGDEYFIDLQRRSFFDSYQSNFFKMHDMIHDLAKSIAENEFWAIMGKKLPSHDEVRHLYVTDEKKFWKSPRLHNFSALRTLLIMPWFGFLTTISEIIKNLPLLRCLRALQFCWEMEDEIPDLLGNLKHLRYLRITSNKIEKLPKSICLLYHLQILALNCRNLAELPDSLGNLTSLRYFELSMTRIRRLPGTVCQLRNLQMLVLKGYKGLEELLNGIGSLTNLHHLQIRNGQIFCLPAGIQKLTKLHSLLGCYKVQGGIGGLKDLVNLESLIISGLRNVVNIEDARDAGLKRKHKLQKLGLHWNAVDCINDPYHKEHYYRLLHLEAFPGEK</sequence>
<feature type="domain" description="Disease resistance protein winged helix" evidence="10">
    <location>
        <begin position="2080"/>
        <end position="2145"/>
    </location>
</feature>
<dbReference type="InterPro" id="IPR058922">
    <property type="entry name" value="WHD_DRP"/>
</dbReference>
<evidence type="ECO:0000256" key="3">
    <source>
        <dbReference type="ARBA" id="ARBA00022737"/>
    </source>
</evidence>
<dbReference type="Gene3D" id="1.20.5.4130">
    <property type="match status" value="2"/>
</dbReference>
<keyword evidence="13" id="KW-1185">Reference proteome</keyword>
<evidence type="ECO:0000256" key="5">
    <source>
        <dbReference type="ARBA" id="ARBA00022821"/>
    </source>
</evidence>
<dbReference type="GO" id="GO:0005524">
    <property type="term" value="F:ATP binding"/>
    <property type="evidence" value="ECO:0007669"/>
    <property type="project" value="UniProtKB-KW"/>
</dbReference>
<dbReference type="PANTHER" id="PTHR36766:SF51">
    <property type="entry name" value="DISEASE RESISTANCE RPP13-LIKE PROTEIN 1"/>
    <property type="match status" value="1"/>
</dbReference>
<dbReference type="Pfam" id="PF25019">
    <property type="entry name" value="LRR_R13L1-DRL21"/>
    <property type="match status" value="1"/>
</dbReference>
<protein>
    <submittedName>
        <fullName evidence="14">Uncharacterized protein LOC113462805</fullName>
    </submittedName>
</protein>
<dbReference type="Pfam" id="PF07816">
    <property type="entry name" value="DUF1645"/>
    <property type="match status" value="1"/>
</dbReference>
<keyword evidence="7" id="KW-0175">Coiled coil</keyword>
<evidence type="ECO:0000256" key="1">
    <source>
        <dbReference type="ARBA" id="ARBA00008894"/>
    </source>
</evidence>
<dbReference type="Pfam" id="PF00931">
    <property type="entry name" value="NB-ARC"/>
    <property type="match status" value="2"/>
</dbReference>
<dbReference type="InterPro" id="IPR036388">
    <property type="entry name" value="WH-like_DNA-bd_sf"/>
</dbReference>
<evidence type="ECO:0000259" key="12">
    <source>
        <dbReference type="Pfam" id="PF25019"/>
    </source>
</evidence>
<dbReference type="GO" id="GO:0043531">
    <property type="term" value="F:ADP binding"/>
    <property type="evidence" value="ECO:0007669"/>
    <property type="project" value="InterPro"/>
</dbReference>
<dbReference type="Gene3D" id="1.10.8.430">
    <property type="entry name" value="Helical domain of apoptotic protease-activating factors"/>
    <property type="match status" value="2"/>
</dbReference>
<dbReference type="RefSeq" id="XP_038978863.1">
    <property type="nucleotide sequence ID" value="XM_039122935.1"/>
</dbReference>
<feature type="domain" description="R13L1/DRL21-like LRR repeat region" evidence="12">
    <location>
        <begin position="677"/>
        <end position="821"/>
    </location>
</feature>
<dbReference type="Pfam" id="PF23598">
    <property type="entry name" value="LRR_14"/>
    <property type="match status" value="1"/>
</dbReference>
<dbReference type="InterPro" id="IPR042197">
    <property type="entry name" value="Apaf_helical"/>
</dbReference>
<feature type="coiled-coil region" evidence="7">
    <location>
        <begin position="34"/>
        <end position="61"/>
    </location>
</feature>
<dbReference type="GO" id="GO:0009626">
    <property type="term" value="P:plant-type hypersensitive response"/>
    <property type="evidence" value="ECO:0007669"/>
    <property type="project" value="UniProtKB-ARBA"/>
</dbReference>
<keyword evidence="4" id="KW-0547">Nucleotide-binding</keyword>
<dbReference type="InterPro" id="IPR003591">
    <property type="entry name" value="Leu-rich_rpt_typical-subtyp"/>
</dbReference>
<reference evidence="14" key="1">
    <citation type="submission" date="2025-08" db="UniProtKB">
        <authorList>
            <consortium name="RefSeq"/>
        </authorList>
    </citation>
    <scope>IDENTIFICATION</scope>
    <source>
        <tissue evidence="14">Young leaves</tissue>
    </source>
</reference>
<dbReference type="GeneID" id="113462805"/>
<evidence type="ECO:0000313" key="13">
    <source>
        <dbReference type="Proteomes" id="UP000228380"/>
    </source>
</evidence>
<feature type="domain" description="NB-ARC" evidence="8">
    <location>
        <begin position="178"/>
        <end position="347"/>
    </location>
</feature>
<dbReference type="PROSITE" id="PS51450">
    <property type="entry name" value="LRR"/>
    <property type="match status" value="1"/>
</dbReference>
<dbReference type="InterPro" id="IPR032675">
    <property type="entry name" value="LRR_dom_sf"/>
</dbReference>
<dbReference type="Gene3D" id="1.10.10.10">
    <property type="entry name" value="Winged helix-like DNA-binding domain superfamily/Winged helix DNA-binding domain"/>
    <property type="match status" value="2"/>
</dbReference>
<evidence type="ECO:0000256" key="4">
    <source>
        <dbReference type="ARBA" id="ARBA00022741"/>
    </source>
</evidence>
<dbReference type="SUPFAM" id="SSF52540">
    <property type="entry name" value="P-loop containing nucleoside triphosphate hydrolases"/>
    <property type="match status" value="2"/>
</dbReference>
<keyword evidence="5" id="KW-0611">Plant defense</keyword>
<accession>A0A8B9A4T8</accession>
<keyword evidence="3" id="KW-0677">Repeat</keyword>
<dbReference type="InterPro" id="IPR038005">
    <property type="entry name" value="RX-like_CC"/>
</dbReference>
<feature type="domain" description="Disease resistance N-terminal" evidence="9">
    <location>
        <begin position="1670"/>
        <end position="1742"/>
    </location>
</feature>
<evidence type="ECO:0000259" key="11">
    <source>
        <dbReference type="Pfam" id="PF23598"/>
    </source>
</evidence>
<comment type="similarity">
    <text evidence="1">Belongs to the disease resistance NB-LRR family.</text>
</comment>
<dbReference type="InterPro" id="IPR055414">
    <property type="entry name" value="LRR_R13L4/SHOC2-like"/>
</dbReference>
<evidence type="ECO:0000259" key="10">
    <source>
        <dbReference type="Pfam" id="PF23559"/>
    </source>
</evidence>
<dbReference type="FunFam" id="1.10.10.10:FF:000322">
    <property type="entry name" value="Probable disease resistance protein At1g63360"/>
    <property type="match status" value="2"/>
</dbReference>
<dbReference type="InterPro" id="IPR041118">
    <property type="entry name" value="Rx_N"/>
</dbReference>
<name>A0A8B9A4T8_PHODC</name>
<evidence type="ECO:0000256" key="2">
    <source>
        <dbReference type="ARBA" id="ARBA00022614"/>
    </source>
</evidence>
<evidence type="ECO:0000313" key="14">
    <source>
        <dbReference type="RefSeq" id="XP_038978863.1"/>
    </source>
</evidence>
<dbReference type="OrthoDB" id="748871at2759"/>
<dbReference type="Gene3D" id="3.40.50.300">
    <property type="entry name" value="P-loop containing nucleotide triphosphate hydrolases"/>
    <property type="match status" value="2"/>
</dbReference>
<keyword evidence="6" id="KW-0067">ATP-binding</keyword>
<evidence type="ECO:0000259" key="9">
    <source>
        <dbReference type="Pfam" id="PF18052"/>
    </source>
</evidence>
<dbReference type="InterPro" id="IPR001611">
    <property type="entry name" value="Leu-rich_rpt"/>
</dbReference>
<evidence type="ECO:0000256" key="6">
    <source>
        <dbReference type="ARBA" id="ARBA00022840"/>
    </source>
</evidence>
<dbReference type="GO" id="GO:0042742">
    <property type="term" value="P:defense response to bacterium"/>
    <property type="evidence" value="ECO:0007669"/>
    <property type="project" value="UniProtKB-ARBA"/>
</dbReference>
<proteinExistence type="inferred from homology"/>
<feature type="domain" description="Disease resistance protein winged helix" evidence="10">
    <location>
        <begin position="432"/>
        <end position="498"/>
    </location>
</feature>
<dbReference type="SUPFAM" id="SSF52058">
    <property type="entry name" value="L domain-like"/>
    <property type="match status" value="3"/>
</dbReference>
<dbReference type="InterPro" id="IPR056789">
    <property type="entry name" value="LRR_R13L1-DRL21"/>
</dbReference>
<dbReference type="CDD" id="cd14798">
    <property type="entry name" value="RX-CC_like"/>
    <property type="match status" value="2"/>
</dbReference>
<dbReference type="KEGG" id="pda:113462805"/>
<dbReference type="GO" id="GO:0002758">
    <property type="term" value="P:innate immune response-activating signaling pathway"/>
    <property type="evidence" value="ECO:0007669"/>
    <property type="project" value="UniProtKB-ARBA"/>
</dbReference>
<dbReference type="SMART" id="SM00364">
    <property type="entry name" value="LRR_BAC"/>
    <property type="match status" value="3"/>
</dbReference>
<dbReference type="Proteomes" id="UP000228380">
    <property type="component" value="Unplaced"/>
</dbReference>
<evidence type="ECO:0000259" key="8">
    <source>
        <dbReference type="Pfam" id="PF00931"/>
    </source>
</evidence>
<dbReference type="Pfam" id="PF23559">
    <property type="entry name" value="WHD_DRP"/>
    <property type="match status" value="2"/>
</dbReference>